<evidence type="ECO:0000313" key="1">
    <source>
        <dbReference type="EMBL" id="OWZ16802.1"/>
    </source>
</evidence>
<dbReference type="AlphaFoldDB" id="A0A225WH05"/>
<name>A0A225WH05_9STRA</name>
<dbReference type="Proteomes" id="UP000198211">
    <property type="component" value="Unassembled WGS sequence"/>
</dbReference>
<sequence length="87" mass="9648">MDTTLLLKTILLSSTRRQSPTAGHDRDRVAKATLRTLFYLLSGRLLTKDGVSMHDDDDARAMIPLPIAFSQDQAQDEPDLPPTQVAQ</sequence>
<keyword evidence="2" id="KW-1185">Reference proteome</keyword>
<protein>
    <submittedName>
        <fullName evidence="1">Uncharacterized protein</fullName>
    </submittedName>
</protein>
<accession>A0A225WH05</accession>
<reference evidence="2" key="1">
    <citation type="submission" date="2017-03" db="EMBL/GenBank/DDBJ databases">
        <title>Phytopthora megakarya and P. palmivora, two closely related causual agents of cacao black pod achieved similar genome size and gene model numbers by different mechanisms.</title>
        <authorList>
            <person name="Ali S."/>
            <person name="Shao J."/>
            <person name="Larry D.J."/>
            <person name="Kronmiller B."/>
            <person name="Shen D."/>
            <person name="Strem M.D."/>
            <person name="Melnick R.L."/>
            <person name="Guiltinan M.J."/>
            <person name="Tyler B.M."/>
            <person name="Meinhardt L.W."/>
            <person name="Bailey B.A."/>
        </authorList>
    </citation>
    <scope>NUCLEOTIDE SEQUENCE [LARGE SCALE GENOMIC DNA]</scope>
    <source>
        <strain evidence="2">zdho120</strain>
    </source>
</reference>
<comment type="caution">
    <text evidence="1">The sequence shown here is derived from an EMBL/GenBank/DDBJ whole genome shotgun (WGS) entry which is preliminary data.</text>
</comment>
<proteinExistence type="predicted"/>
<evidence type="ECO:0000313" key="2">
    <source>
        <dbReference type="Proteomes" id="UP000198211"/>
    </source>
</evidence>
<gene>
    <name evidence="1" type="ORF">PHMEG_0009354</name>
</gene>
<dbReference type="EMBL" id="NBNE01000868">
    <property type="protein sequence ID" value="OWZ16802.1"/>
    <property type="molecule type" value="Genomic_DNA"/>
</dbReference>
<organism evidence="1 2">
    <name type="scientific">Phytophthora megakarya</name>
    <dbReference type="NCBI Taxonomy" id="4795"/>
    <lineage>
        <taxon>Eukaryota</taxon>
        <taxon>Sar</taxon>
        <taxon>Stramenopiles</taxon>
        <taxon>Oomycota</taxon>
        <taxon>Peronosporomycetes</taxon>
        <taxon>Peronosporales</taxon>
        <taxon>Peronosporaceae</taxon>
        <taxon>Phytophthora</taxon>
    </lineage>
</organism>